<feature type="transmembrane region" description="Helical" evidence="1">
    <location>
        <begin position="129"/>
        <end position="149"/>
    </location>
</feature>
<evidence type="ECO:0008006" key="4">
    <source>
        <dbReference type="Google" id="ProtNLM"/>
    </source>
</evidence>
<reference evidence="2 3" key="1">
    <citation type="submission" date="2024-04" db="EMBL/GenBank/DDBJ databases">
        <authorList>
            <person name="Waldvogel A.-M."/>
            <person name="Schoenle A."/>
        </authorList>
    </citation>
    <scope>NUCLEOTIDE SEQUENCE [LARGE SCALE GENOMIC DNA]</scope>
</reference>
<keyword evidence="1" id="KW-0812">Transmembrane</keyword>
<dbReference type="AlphaFoldDB" id="A0AAV2JRM5"/>
<evidence type="ECO:0000313" key="2">
    <source>
        <dbReference type="EMBL" id="CAL1578677.1"/>
    </source>
</evidence>
<gene>
    <name evidence="2" type="ORF">KC01_LOCUS9798</name>
</gene>
<evidence type="ECO:0000256" key="1">
    <source>
        <dbReference type="SAM" id="Phobius"/>
    </source>
</evidence>
<organism evidence="2 3">
    <name type="scientific">Knipowitschia caucasica</name>
    <name type="common">Caucasian dwarf goby</name>
    <name type="synonym">Pomatoschistus caucasicus</name>
    <dbReference type="NCBI Taxonomy" id="637954"/>
    <lineage>
        <taxon>Eukaryota</taxon>
        <taxon>Metazoa</taxon>
        <taxon>Chordata</taxon>
        <taxon>Craniata</taxon>
        <taxon>Vertebrata</taxon>
        <taxon>Euteleostomi</taxon>
        <taxon>Actinopterygii</taxon>
        <taxon>Neopterygii</taxon>
        <taxon>Teleostei</taxon>
        <taxon>Neoteleostei</taxon>
        <taxon>Acanthomorphata</taxon>
        <taxon>Gobiaria</taxon>
        <taxon>Gobiiformes</taxon>
        <taxon>Gobioidei</taxon>
        <taxon>Gobiidae</taxon>
        <taxon>Gobiinae</taxon>
        <taxon>Knipowitschia</taxon>
    </lineage>
</organism>
<dbReference type="EMBL" id="OZ035835">
    <property type="protein sequence ID" value="CAL1578677.1"/>
    <property type="molecule type" value="Genomic_DNA"/>
</dbReference>
<sequence length="182" mass="20787">MRFKLRSQTYVNNRTHEALWQRQQQEAQEDNLHLCLYRPPTRRHTPPHAAATRRRSIGTFSYNSADIVVKQGPFSLDDSRDYSVYVRVGDGGQSLLTSVTQVSIKACRCDARRVPTQCKVSARRMGVSVHALIAILLCILTILDVRLHLSYCCSLQRILGHRVYLGFRNHMFVCLGSVQMDP</sequence>
<accession>A0AAV2JRM5</accession>
<keyword evidence="1" id="KW-1133">Transmembrane helix</keyword>
<proteinExistence type="predicted"/>
<protein>
    <recommendedName>
        <fullName evidence="4">Cadherin domain-containing protein</fullName>
    </recommendedName>
</protein>
<dbReference type="Proteomes" id="UP001497482">
    <property type="component" value="Chromosome 13"/>
</dbReference>
<keyword evidence="3" id="KW-1185">Reference proteome</keyword>
<name>A0AAV2JRM5_KNICA</name>
<evidence type="ECO:0000313" key="3">
    <source>
        <dbReference type="Proteomes" id="UP001497482"/>
    </source>
</evidence>
<keyword evidence="1" id="KW-0472">Membrane</keyword>